<comment type="caution">
    <text evidence="1">The sequence shown here is derived from an EMBL/GenBank/DDBJ whole genome shotgun (WGS) entry which is preliminary data.</text>
</comment>
<proteinExistence type="predicted"/>
<protein>
    <submittedName>
        <fullName evidence="1">RNA-binding protein ARP1</fullName>
    </submittedName>
</protein>
<sequence>MTPANLSAQFGDTTYTKVFVGGLAWETQKETMKKYFEQFGEILEAVVITDKTTGRSKGYGFVTFREPEAAMRACVDAAPVIDGRRANCNLASLGVQRSKPSTPKHGGGGGGGGRNFRVMSSFQTGGYGNGVGTAFHSAAAATAATFPHYAIQQGIPSYNVYGYSPYSPDYTYPTSYYGVYGGAASQYPIYGAGAGGMMTGAAAAAAAAAAAFYPYLNFGEGTNGTGGGGGGAATNYTTAAAGQGYGVQYPHHLFQYSAAAAAMNSTGGAYGPHHYAAPVSLAPTPPLQSGVTMALHAPMPHR</sequence>
<keyword evidence="2" id="KW-1185">Reference proteome</keyword>
<reference evidence="1 2" key="1">
    <citation type="journal article" date="2022" name="Plant J.">
        <title>Chromosome-level genome of Camellia lanceoleosa provides a valuable resource for understanding genome evolution and self-incompatibility.</title>
        <authorList>
            <person name="Gong W."/>
            <person name="Xiao S."/>
            <person name="Wang L."/>
            <person name="Liao Z."/>
            <person name="Chang Y."/>
            <person name="Mo W."/>
            <person name="Hu G."/>
            <person name="Li W."/>
            <person name="Zhao G."/>
            <person name="Zhu H."/>
            <person name="Hu X."/>
            <person name="Ji K."/>
            <person name="Xiang X."/>
            <person name="Song Q."/>
            <person name="Yuan D."/>
            <person name="Jin S."/>
            <person name="Zhang L."/>
        </authorList>
    </citation>
    <scope>NUCLEOTIDE SEQUENCE [LARGE SCALE GENOMIC DNA]</scope>
    <source>
        <strain evidence="1">SQ_2022a</strain>
    </source>
</reference>
<organism evidence="1 2">
    <name type="scientific">Camellia lanceoleosa</name>
    <dbReference type="NCBI Taxonomy" id="1840588"/>
    <lineage>
        <taxon>Eukaryota</taxon>
        <taxon>Viridiplantae</taxon>
        <taxon>Streptophyta</taxon>
        <taxon>Embryophyta</taxon>
        <taxon>Tracheophyta</taxon>
        <taxon>Spermatophyta</taxon>
        <taxon>Magnoliopsida</taxon>
        <taxon>eudicotyledons</taxon>
        <taxon>Gunneridae</taxon>
        <taxon>Pentapetalae</taxon>
        <taxon>asterids</taxon>
        <taxon>Ericales</taxon>
        <taxon>Theaceae</taxon>
        <taxon>Camellia</taxon>
    </lineage>
</organism>
<evidence type="ECO:0000313" key="2">
    <source>
        <dbReference type="Proteomes" id="UP001060215"/>
    </source>
</evidence>
<name>A0ACC0IIS5_9ERIC</name>
<accession>A0ACC0IIS5</accession>
<dbReference type="EMBL" id="CM045763">
    <property type="protein sequence ID" value="KAI8024399.1"/>
    <property type="molecule type" value="Genomic_DNA"/>
</dbReference>
<evidence type="ECO:0000313" key="1">
    <source>
        <dbReference type="EMBL" id="KAI8024399.1"/>
    </source>
</evidence>
<dbReference type="Proteomes" id="UP001060215">
    <property type="component" value="Chromosome 6"/>
</dbReference>
<gene>
    <name evidence="1" type="ORF">LOK49_LG03G03152</name>
</gene>